<keyword evidence="2" id="KW-1185">Reference proteome</keyword>
<evidence type="ECO:0000313" key="2">
    <source>
        <dbReference type="Proteomes" id="UP001321825"/>
    </source>
</evidence>
<protein>
    <recommendedName>
        <fullName evidence="3">Rubrerythrin</fullName>
    </recommendedName>
</protein>
<dbReference type="RefSeq" id="WP_317704573.1">
    <property type="nucleotide sequence ID" value="NZ_AP024714.1"/>
</dbReference>
<dbReference type="Proteomes" id="UP001321825">
    <property type="component" value="Chromosome"/>
</dbReference>
<gene>
    <name evidence="1" type="ORF">MIT9_P1749</name>
</gene>
<dbReference type="SUPFAM" id="SSF47240">
    <property type="entry name" value="Ferritin-like"/>
    <property type="match status" value="1"/>
</dbReference>
<name>A0AAU9C4W2_9GAMM</name>
<dbReference type="KEGG" id="mcau:MIT9_P1749"/>
<dbReference type="AlphaFoldDB" id="A0AAU9C4W2"/>
<evidence type="ECO:0008006" key="3">
    <source>
        <dbReference type="Google" id="ProtNLM"/>
    </source>
</evidence>
<dbReference type="EMBL" id="AP024714">
    <property type="protein sequence ID" value="BCX82164.1"/>
    <property type="molecule type" value="Genomic_DNA"/>
</dbReference>
<accession>A0AAU9C4W2</accession>
<dbReference type="Gene3D" id="1.20.1260.10">
    <property type="match status" value="1"/>
</dbReference>
<proteinExistence type="predicted"/>
<sequence length="157" mass="18843">MKEEKLRKFEQVRDVLEYGKFLHEEMKALAERIEDQEQSKRLKLLLDYLKRHEDDLAESLAKFEEETQEHILNLWLPYPPTPELEKKLRNLKIHPNMSVEEIAKLVLEFEDALIELYKQALSEIDDEHVQEVLQNLVQLEDAEKRRFVMNLARFEGI</sequence>
<organism evidence="1 2">
    <name type="scientific">Methylomarinovum caldicuralii</name>
    <dbReference type="NCBI Taxonomy" id="438856"/>
    <lineage>
        <taxon>Bacteria</taxon>
        <taxon>Pseudomonadati</taxon>
        <taxon>Pseudomonadota</taxon>
        <taxon>Gammaproteobacteria</taxon>
        <taxon>Methylococcales</taxon>
        <taxon>Methylothermaceae</taxon>
        <taxon>Methylomarinovum</taxon>
    </lineage>
</organism>
<evidence type="ECO:0000313" key="1">
    <source>
        <dbReference type="EMBL" id="BCX82164.1"/>
    </source>
</evidence>
<reference evidence="2" key="1">
    <citation type="journal article" date="2024" name="Int. J. Syst. Evol. Microbiol.">
        <title>Methylomarinovum tepidoasis sp. nov., a moderately thermophilic methanotroph of the family Methylothermaceae isolated from a deep-sea hydrothermal field.</title>
        <authorList>
            <person name="Hirayama H."/>
            <person name="Takaki Y."/>
            <person name="Abe M."/>
            <person name="Miyazaki M."/>
            <person name="Uematsu K."/>
            <person name="Matsui Y."/>
            <person name="Takai K."/>
        </authorList>
    </citation>
    <scope>NUCLEOTIDE SEQUENCE [LARGE SCALE GENOMIC DNA]</scope>
    <source>
        <strain evidence="2">IT-9</strain>
    </source>
</reference>
<dbReference type="InterPro" id="IPR009078">
    <property type="entry name" value="Ferritin-like_SF"/>
</dbReference>
<dbReference type="InterPro" id="IPR012347">
    <property type="entry name" value="Ferritin-like"/>
</dbReference>